<evidence type="ECO:0000256" key="3">
    <source>
        <dbReference type="ARBA" id="ARBA00022801"/>
    </source>
</evidence>
<comment type="similarity">
    <text evidence="5">Belongs to the creatininase superfamily.</text>
</comment>
<proteinExistence type="inferred from homology"/>
<comment type="cofactor">
    <cofactor evidence="1">
        <name>Zn(2+)</name>
        <dbReference type="ChEBI" id="CHEBI:29105"/>
    </cofactor>
</comment>
<evidence type="ECO:0000313" key="7">
    <source>
        <dbReference type="Proteomes" id="UP001523392"/>
    </source>
</evidence>
<protein>
    <submittedName>
        <fullName evidence="6">Creatininase family protein</fullName>
    </submittedName>
</protein>
<evidence type="ECO:0000256" key="4">
    <source>
        <dbReference type="ARBA" id="ARBA00022833"/>
    </source>
</evidence>
<dbReference type="SUPFAM" id="SSF102215">
    <property type="entry name" value="Creatininase"/>
    <property type="match status" value="1"/>
</dbReference>
<evidence type="ECO:0000256" key="2">
    <source>
        <dbReference type="ARBA" id="ARBA00022723"/>
    </source>
</evidence>
<accession>A0ABT1D2Z7</accession>
<keyword evidence="4" id="KW-0862">Zinc</keyword>
<dbReference type="EMBL" id="JAFIRR010000053">
    <property type="protein sequence ID" value="MCO6416298.1"/>
    <property type="molecule type" value="Genomic_DNA"/>
</dbReference>
<gene>
    <name evidence="6" type="ORF">JYK14_08965</name>
</gene>
<dbReference type="PANTHER" id="PTHR35005">
    <property type="entry name" value="3-DEHYDRO-SCYLLO-INOSOSE HYDROLASE"/>
    <property type="match status" value="1"/>
</dbReference>
<organism evidence="6 7">
    <name type="scientific">Siccirubricoccus soli</name>
    <dbReference type="NCBI Taxonomy" id="2899147"/>
    <lineage>
        <taxon>Bacteria</taxon>
        <taxon>Pseudomonadati</taxon>
        <taxon>Pseudomonadota</taxon>
        <taxon>Alphaproteobacteria</taxon>
        <taxon>Acetobacterales</taxon>
        <taxon>Roseomonadaceae</taxon>
        <taxon>Siccirubricoccus</taxon>
    </lineage>
</organism>
<comment type="caution">
    <text evidence="6">The sequence shown here is derived from an EMBL/GenBank/DDBJ whole genome shotgun (WGS) entry which is preliminary data.</text>
</comment>
<evidence type="ECO:0000256" key="5">
    <source>
        <dbReference type="ARBA" id="ARBA00024029"/>
    </source>
</evidence>
<dbReference type="InterPro" id="IPR024087">
    <property type="entry name" value="Creatininase-like_sf"/>
</dbReference>
<reference evidence="6 7" key="1">
    <citation type="submission" date="2021-12" db="EMBL/GenBank/DDBJ databases">
        <title>Siccirubricoccus leaddurans sp. nov., a high concentration Zn2+ tolerance bacterium.</title>
        <authorList>
            <person name="Cao Y."/>
        </authorList>
    </citation>
    <scope>NUCLEOTIDE SEQUENCE [LARGE SCALE GENOMIC DNA]</scope>
    <source>
        <strain evidence="6 7">KC 17139</strain>
    </source>
</reference>
<keyword evidence="2" id="KW-0479">Metal-binding</keyword>
<dbReference type="RefSeq" id="WP_252952908.1">
    <property type="nucleotide sequence ID" value="NZ_JAFIRR010000053.1"/>
</dbReference>
<feature type="non-terminal residue" evidence="6">
    <location>
        <position position="1"/>
    </location>
</feature>
<dbReference type="Pfam" id="PF02633">
    <property type="entry name" value="Creatininase"/>
    <property type="match status" value="1"/>
</dbReference>
<dbReference type="Gene3D" id="3.40.50.10310">
    <property type="entry name" value="Creatininase"/>
    <property type="match status" value="1"/>
</dbReference>
<dbReference type="InterPro" id="IPR003785">
    <property type="entry name" value="Creatininase/forma_Hydrolase"/>
</dbReference>
<dbReference type="PANTHER" id="PTHR35005:SF1">
    <property type="entry name" value="2-AMINO-5-FORMYLAMINO-6-RIBOSYLAMINOPYRIMIDIN-4(3H)-ONE 5'-MONOPHOSPHATE DEFORMYLASE"/>
    <property type="match status" value="1"/>
</dbReference>
<keyword evidence="3" id="KW-0378">Hydrolase</keyword>
<sequence length="117" mass="12537">GVKVAGGTYWHVVPEVIGPLLERQGGLMHACEAETSMIMHLRPESVRMERLAEAFGPMSTRVEGQPPGLAMRRSFKTISPSGVVGDARVASAEKGAKLLAAISTKMAELLLNPKLWA</sequence>
<evidence type="ECO:0000256" key="1">
    <source>
        <dbReference type="ARBA" id="ARBA00001947"/>
    </source>
</evidence>
<dbReference type="Proteomes" id="UP001523392">
    <property type="component" value="Unassembled WGS sequence"/>
</dbReference>
<name>A0ABT1D2Z7_9PROT</name>
<keyword evidence="7" id="KW-1185">Reference proteome</keyword>
<evidence type="ECO:0000313" key="6">
    <source>
        <dbReference type="EMBL" id="MCO6416298.1"/>
    </source>
</evidence>